<protein>
    <submittedName>
        <fullName evidence="1">Late competence protein ComGF access of DNA to ComEA</fullName>
    </submittedName>
</protein>
<comment type="caution">
    <text evidence="1">The sequence shown here is derived from an EMBL/GenBank/DDBJ whole genome shotgun (WGS) entry which is preliminary data.</text>
</comment>
<proteinExistence type="predicted"/>
<gene>
    <name evidence="1" type="ORF">AB996_0525</name>
</gene>
<evidence type="ECO:0000313" key="2">
    <source>
        <dbReference type="Proteomes" id="UP000076519"/>
    </source>
</evidence>
<organism evidence="1 2">
    <name type="scientific">Lactococcus lactis subsp. cremoris</name>
    <name type="common">Streptococcus cremoris</name>
    <dbReference type="NCBI Taxonomy" id="1359"/>
    <lineage>
        <taxon>Bacteria</taxon>
        <taxon>Bacillati</taxon>
        <taxon>Bacillota</taxon>
        <taxon>Bacilli</taxon>
        <taxon>Lactobacillales</taxon>
        <taxon>Streptococcaceae</taxon>
        <taxon>Lactococcus</taxon>
    </lineage>
</organism>
<sequence>MRSELSGAKLDNVNQNFLYMTKDKKLRFGLVGDDFRKSDDKGQGYQPMLYDLKGAKIQAEENLIKITIDFDNGGERVFIYRFTDTK</sequence>
<accession>A0A166KD69</accession>
<name>A0A166KD69_LACLC</name>
<dbReference type="Pfam" id="PF15980">
    <property type="entry name" value="ComGF"/>
    <property type="match status" value="1"/>
</dbReference>
<dbReference type="EMBL" id="LIYF01000006">
    <property type="protein sequence ID" value="KZK08228.1"/>
    <property type="molecule type" value="Genomic_DNA"/>
</dbReference>
<reference evidence="1 2" key="1">
    <citation type="submission" date="2015-08" db="EMBL/GenBank/DDBJ databases">
        <title>Draft Genome Sequences of 11 Lactococcus lactis subspecies cremoris strains.</title>
        <authorList>
            <person name="Wels M."/>
            <person name="Backus L."/>
            <person name="Boekhorst J."/>
            <person name="Dijkstra A."/>
            <person name="Beerthuizen M."/>
            <person name="Siezen R."/>
            <person name="Bachmann H."/>
            <person name="Van Hijum S."/>
        </authorList>
    </citation>
    <scope>NUCLEOTIDE SEQUENCE [LARGE SCALE GENOMIC DNA]</scope>
    <source>
        <strain evidence="1 2">KW10</strain>
    </source>
</reference>
<dbReference type="AlphaFoldDB" id="A0A166KD69"/>
<dbReference type="Proteomes" id="UP000076519">
    <property type="component" value="Unassembled WGS sequence"/>
</dbReference>
<evidence type="ECO:0000313" key="1">
    <source>
        <dbReference type="EMBL" id="KZK08228.1"/>
    </source>
</evidence>
<dbReference type="InterPro" id="IPR016977">
    <property type="entry name" value="ComGF"/>
</dbReference>
<dbReference type="PATRIC" id="fig|1359.32.peg.439"/>